<feature type="domain" description="Glycosyltransferase family 28 N-terminal" evidence="10">
    <location>
        <begin position="3"/>
        <end position="131"/>
    </location>
</feature>
<evidence type="ECO:0000256" key="9">
    <source>
        <dbReference type="ARBA" id="ARBA00023316"/>
    </source>
</evidence>
<keyword evidence="9" id="KW-0961">Cell wall biogenesis/degradation</keyword>
<keyword evidence="8" id="KW-0131">Cell cycle</keyword>
<keyword evidence="1" id="KW-1003">Cell membrane</keyword>
<evidence type="ECO:0000256" key="7">
    <source>
        <dbReference type="ARBA" id="ARBA00023136"/>
    </source>
</evidence>
<evidence type="ECO:0000259" key="10">
    <source>
        <dbReference type="Pfam" id="PF03033"/>
    </source>
</evidence>
<evidence type="ECO:0000313" key="13">
    <source>
        <dbReference type="Proteomes" id="UP000325440"/>
    </source>
</evidence>
<dbReference type="EMBL" id="CABPRJ010002009">
    <property type="protein sequence ID" value="VVC42824.1"/>
    <property type="molecule type" value="Genomic_DNA"/>
</dbReference>
<dbReference type="NCBIfam" id="TIGR01133">
    <property type="entry name" value="murG"/>
    <property type="match status" value="1"/>
</dbReference>
<evidence type="ECO:0000259" key="11">
    <source>
        <dbReference type="Pfam" id="PF04101"/>
    </source>
</evidence>
<accession>A0A5E4NKB0</accession>
<evidence type="ECO:0000313" key="12">
    <source>
        <dbReference type="EMBL" id="VVC42824.1"/>
    </source>
</evidence>
<feature type="domain" description="Glycosyl transferase family 28 C-terminal" evidence="11">
    <location>
        <begin position="168"/>
        <end position="330"/>
    </location>
</feature>
<dbReference type="GO" id="GO:0050511">
    <property type="term" value="F:undecaprenyldiphospho-muramoylpentapeptide beta-N-acetylglucosaminyltransferase activity"/>
    <property type="evidence" value="ECO:0007669"/>
    <property type="project" value="InterPro"/>
</dbReference>
<organism evidence="12 13">
    <name type="scientific">Cinara cedri</name>
    <dbReference type="NCBI Taxonomy" id="506608"/>
    <lineage>
        <taxon>Eukaryota</taxon>
        <taxon>Metazoa</taxon>
        <taxon>Ecdysozoa</taxon>
        <taxon>Arthropoda</taxon>
        <taxon>Hexapoda</taxon>
        <taxon>Insecta</taxon>
        <taxon>Pterygota</taxon>
        <taxon>Neoptera</taxon>
        <taxon>Paraneoptera</taxon>
        <taxon>Hemiptera</taxon>
        <taxon>Sternorrhyncha</taxon>
        <taxon>Aphidomorpha</taxon>
        <taxon>Aphidoidea</taxon>
        <taxon>Aphididae</taxon>
        <taxon>Lachninae</taxon>
        <taxon>Cinara</taxon>
    </lineage>
</organism>
<dbReference type="AlphaFoldDB" id="A0A5E4NKB0"/>
<protein>
    <submittedName>
        <fullName evidence="12">N-acetylglucosaminyltransferase, MurG,Glycosyltransferase family 28, N-terminal</fullName>
    </submittedName>
</protein>
<dbReference type="Proteomes" id="UP000325440">
    <property type="component" value="Unassembled WGS sequence"/>
</dbReference>
<evidence type="ECO:0000256" key="1">
    <source>
        <dbReference type="ARBA" id="ARBA00022475"/>
    </source>
</evidence>
<proteinExistence type="inferred from homology"/>
<evidence type="ECO:0000256" key="6">
    <source>
        <dbReference type="ARBA" id="ARBA00022984"/>
    </source>
</evidence>
<dbReference type="InterPro" id="IPR007235">
    <property type="entry name" value="Glyco_trans_28_C"/>
</dbReference>
<dbReference type="PANTHER" id="PTHR21015">
    <property type="entry name" value="UDP-N-ACETYLGLUCOSAMINE--N-ACETYLMURAMYL-(PENTAPEPTIDE) PYROPHOSPHORYL-UNDECAPRENOL N-ACETYLGLUCOSAMINE TRANSFERASE 1"/>
    <property type="match status" value="1"/>
</dbReference>
<dbReference type="GO" id="GO:0051301">
    <property type="term" value="P:cell division"/>
    <property type="evidence" value="ECO:0007669"/>
    <property type="project" value="UniProtKB-KW"/>
</dbReference>
<keyword evidence="4 12" id="KW-0808">Transferase</keyword>
<dbReference type="GO" id="GO:0005975">
    <property type="term" value="P:carbohydrate metabolic process"/>
    <property type="evidence" value="ECO:0007669"/>
    <property type="project" value="InterPro"/>
</dbReference>
<evidence type="ECO:0000256" key="3">
    <source>
        <dbReference type="ARBA" id="ARBA00022676"/>
    </source>
</evidence>
<dbReference type="Gene3D" id="3.40.50.2000">
    <property type="entry name" value="Glycogen Phosphorylase B"/>
    <property type="match status" value="2"/>
</dbReference>
<keyword evidence="13" id="KW-1185">Reference proteome</keyword>
<evidence type="ECO:0000256" key="4">
    <source>
        <dbReference type="ARBA" id="ARBA00022679"/>
    </source>
</evidence>
<dbReference type="PANTHER" id="PTHR21015:SF22">
    <property type="entry name" value="GLYCOSYLTRANSFERASE"/>
    <property type="match status" value="1"/>
</dbReference>
<keyword evidence="3 12" id="KW-0328">Glycosyltransferase</keyword>
<keyword evidence="6" id="KW-0573">Peptidoglycan synthesis</keyword>
<gene>
    <name evidence="12" type="ORF">CINCED_3A024336</name>
</gene>
<dbReference type="SUPFAM" id="SSF53756">
    <property type="entry name" value="UDP-Glycosyltransferase/glycogen phosphorylase"/>
    <property type="match status" value="1"/>
</dbReference>
<keyword evidence="5" id="KW-0133">Cell shape</keyword>
<dbReference type="InterPro" id="IPR004276">
    <property type="entry name" value="GlycoTrans_28_N"/>
</dbReference>
<keyword evidence="2" id="KW-0132">Cell division</keyword>
<dbReference type="CDD" id="cd03785">
    <property type="entry name" value="GT28_MurG"/>
    <property type="match status" value="1"/>
</dbReference>
<name>A0A5E4NKB0_9HEMI</name>
<dbReference type="HAMAP" id="MF_00033">
    <property type="entry name" value="MurG"/>
    <property type="match status" value="1"/>
</dbReference>
<reference evidence="12 13" key="1">
    <citation type="submission" date="2019-08" db="EMBL/GenBank/DDBJ databases">
        <authorList>
            <person name="Alioto T."/>
            <person name="Alioto T."/>
            <person name="Gomez Garrido J."/>
        </authorList>
    </citation>
    <scope>NUCLEOTIDE SEQUENCE [LARGE SCALE GENOMIC DNA]</scope>
</reference>
<evidence type="ECO:0000256" key="8">
    <source>
        <dbReference type="ARBA" id="ARBA00023306"/>
    </source>
</evidence>
<dbReference type="GO" id="GO:0071555">
    <property type="term" value="P:cell wall organization"/>
    <property type="evidence" value="ECO:0007669"/>
    <property type="project" value="UniProtKB-KW"/>
</dbReference>
<sequence length="344" mass="38620">MDIILATGGTGGHIFPAITLKKALKIQGYKCILFTDRQISRNSGIENCVLPLCKPSIHKLKFFFLLFCSCISALYHIRKLKPKLVIGFGSYASFPTLLAAKILSIPIILHEQNAVLGGVNRFFFKSAKLVATSFPATKYAQGNKCVFIGNFIGDRVLEVQDDMEYFNILIIAGSQGANFFDDVISSVICDLPQTLKSRIKVTQQSTKKNISKIENQYQNKEINFELSEFFDDMGKKLASSHLVISRAGATSIAEITLSRRPAIYIPYLHSKDNHQFYNAKHIESSNAAIIVEQNSQTKENLTKLLVDLLNNPKKLYNMANNTKKTEMKDGVIEFIQMLTLKYFP</sequence>
<dbReference type="GO" id="GO:0008360">
    <property type="term" value="P:regulation of cell shape"/>
    <property type="evidence" value="ECO:0007669"/>
    <property type="project" value="UniProtKB-KW"/>
</dbReference>
<evidence type="ECO:0000256" key="5">
    <source>
        <dbReference type="ARBA" id="ARBA00022960"/>
    </source>
</evidence>
<dbReference type="InterPro" id="IPR006009">
    <property type="entry name" value="GlcNAc_MurG"/>
</dbReference>
<evidence type="ECO:0000256" key="2">
    <source>
        <dbReference type="ARBA" id="ARBA00022618"/>
    </source>
</evidence>
<dbReference type="OrthoDB" id="8123249at2759"/>
<dbReference type="Pfam" id="PF03033">
    <property type="entry name" value="Glyco_transf_28"/>
    <property type="match status" value="1"/>
</dbReference>
<keyword evidence="7" id="KW-0472">Membrane</keyword>
<dbReference type="Pfam" id="PF04101">
    <property type="entry name" value="Glyco_tran_28_C"/>
    <property type="match status" value="1"/>
</dbReference>